<dbReference type="EMBL" id="BDOQ01000019">
    <property type="protein sequence ID" value="GBG15679.1"/>
    <property type="molecule type" value="Genomic_DNA"/>
</dbReference>
<comment type="caution">
    <text evidence="1">The sequence shown here is derived from an EMBL/GenBank/DDBJ whole genome shotgun (WGS) entry which is preliminary data.</text>
</comment>
<dbReference type="Proteomes" id="UP000245081">
    <property type="component" value="Unassembled WGS sequence"/>
</dbReference>
<name>A0A2R5FCU7_9PROT</name>
<sequence>MNMKWLNNLPGDALAAHELALIQLSKLNVPEEARLKWLLAVDDALFPYHYALAVAYARAKRLSTEEESRLWHAGHTLHEAWVRAYLGTLQHPETSPEQVVLITARTLYHRSRAAVWRNFRYLPAPIGWWLDTHKIYSLAEAKGFAAQALEVFPHEEHADAAALYLRILMLETLNLSNMTRPQILAADKWIQHHVQGIALATTYDPDRQLFYVDRSMDRGGCRIRNLKLQPSQRYWITDDLVADIENDILDDTHDVPDLDVLRSMHSEWSRTTYKRQRRSGERSETARRATVAHGIYAVCQEVLNQTSGTASELGGEIWHIESISTHGLGAVVSTELNNWLQIGRIVVFKEEISFGMSVVGVIRNLKHQEPGKIYVGTEILSYMALYGSLHQVAGGTNAAGAVPCIFVSSDERRLNLSLLMPAVEYEAGAERYLRLDKRLHRVRLHRLVEQQDDWVRVEIDVLKQLVAVPQHELAQRPNPIL</sequence>
<protein>
    <submittedName>
        <fullName evidence="1">tRNA threonylcarbamoyladenosine biosynthesis protein TsaB</fullName>
    </submittedName>
</protein>
<reference evidence="1 2" key="1">
    <citation type="journal article" date="2018" name="Environ. Microbiol.">
        <title>Isolation and genomic characterization of Novimethylophilus kurashikiensis gen. nov. sp. nov., a new lanthanide-dependent methylotrophic species of Methylophilaceae.</title>
        <authorList>
            <person name="Lv H."/>
            <person name="Sahin N."/>
            <person name="Tani A."/>
        </authorList>
    </citation>
    <scope>NUCLEOTIDE SEQUENCE [LARGE SCALE GENOMIC DNA]</scope>
    <source>
        <strain evidence="1 2">La2-4</strain>
    </source>
</reference>
<evidence type="ECO:0000313" key="1">
    <source>
        <dbReference type="EMBL" id="GBG15679.1"/>
    </source>
</evidence>
<organism evidence="1 2">
    <name type="scientific">Novimethylophilus kurashikiensis</name>
    <dbReference type="NCBI Taxonomy" id="1825523"/>
    <lineage>
        <taxon>Bacteria</taxon>
        <taxon>Pseudomonadati</taxon>
        <taxon>Pseudomonadota</taxon>
        <taxon>Betaproteobacteria</taxon>
        <taxon>Nitrosomonadales</taxon>
        <taxon>Methylophilaceae</taxon>
        <taxon>Novimethylophilus</taxon>
    </lineage>
</organism>
<keyword evidence="2" id="KW-1185">Reference proteome</keyword>
<proteinExistence type="predicted"/>
<gene>
    <name evidence="1" type="ORF">NMK_3290</name>
</gene>
<dbReference type="AlphaFoldDB" id="A0A2R5FCU7"/>
<accession>A0A2R5FCU7</accession>
<evidence type="ECO:0000313" key="2">
    <source>
        <dbReference type="Proteomes" id="UP000245081"/>
    </source>
</evidence>